<dbReference type="Proteomes" id="UP000217245">
    <property type="component" value="Chromosome"/>
</dbReference>
<gene>
    <name evidence="5" type="ORF">ACR79_07840</name>
    <name evidence="2" type="ORF">CNH36_12905</name>
    <name evidence="4" type="ORF">EP54_07685</name>
    <name evidence="3" type="ORF">EQ90_01585</name>
</gene>
<evidence type="ECO:0000256" key="1">
    <source>
        <dbReference type="SAM" id="Phobius"/>
    </source>
</evidence>
<keyword evidence="1" id="KW-1133">Transmembrane helix</keyword>
<dbReference type="AlphaFoldDB" id="A0A2C9TV11"/>
<dbReference type="EMBL" id="LALQ01000029">
    <property type="protein sequence ID" value="KMR57106.1"/>
    <property type="molecule type" value="Genomic_DNA"/>
</dbReference>
<dbReference type="EMBL" id="CP023391">
    <property type="protein sequence ID" value="ATC72480.1"/>
    <property type="molecule type" value="Genomic_DNA"/>
</dbReference>
<reference evidence="4" key="1">
    <citation type="journal article" date="2015" name="J. Infect. Dis.">
        <title>Parallel Epidemics of Community-Associated Methicillin-Resistant Staphylococcus aureus USA300 Infection in North and South America.</title>
        <authorList>
            <person name="Planet P.J."/>
            <person name="Diaz L."/>
            <person name="Kolokotronis S.O."/>
            <person name="Narechania A."/>
            <person name="Reyes J."/>
            <person name="Xing G."/>
            <person name="Rincon S."/>
            <person name="Smith H."/>
            <person name="Panesso D."/>
            <person name="Ryan C."/>
            <person name="Smith D.P."/>
            <person name="Guzman M."/>
            <person name="Zurita J."/>
            <person name="Sebra R."/>
            <person name="Deikus G."/>
            <person name="Nolan R.L."/>
            <person name="Tenover F.C."/>
            <person name="Weinstock G.M."/>
            <person name="Robinson D.A."/>
            <person name="Arias C.A."/>
        </authorList>
    </citation>
    <scope>NUCLEOTIDE SEQUENCE</scope>
    <source>
        <strain evidence="3">CA15</strain>
        <strain evidence="4">M121</strain>
    </source>
</reference>
<sequence length="85" mass="9869">MSSKNFELSFIGEALFLLFFVATYLFIFPPIFKILIFSNTINFKTTLSNLIDPVFPHYNIHSSTVPKLYHLHQKYALTSLIHKTS</sequence>
<evidence type="ECO:0000313" key="3">
    <source>
        <dbReference type="EMBL" id="KMR38171.1"/>
    </source>
</evidence>
<proteinExistence type="predicted"/>
<accession>A0A1E8WU61</accession>
<feature type="transmembrane region" description="Helical" evidence="1">
    <location>
        <begin position="14"/>
        <end position="36"/>
    </location>
</feature>
<dbReference type="EMBL" id="LALJ01000003">
    <property type="protein sequence ID" value="KMR38171.1"/>
    <property type="molecule type" value="Genomic_DNA"/>
</dbReference>
<evidence type="ECO:0000313" key="6">
    <source>
        <dbReference type="Proteomes" id="UP000217245"/>
    </source>
</evidence>
<protein>
    <submittedName>
        <fullName evidence="4">Uncharacterized protein</fullName>
    </submittedName>
</protein>
<reference evidence="5" key="3">
    <citation type="journal article" date="2016" name="J. Infect. Dis.">
        <title>Comparative Genomics of Community-Associated Methicillin-Resistant Staphylococcus aureus Shows the Emergence of Clone ST8-USA300 in Geneva, Switzerland.</title>
        <authorList>
            <person name="Von Dach E."/>
            <person name="Diene S.M."/>
            <person name="Fankhauser C."/>
            <person name="Schrenzel J."/>
            <person name="Harbarth S."/>
            <person name="Francois P."/>
        </authorList>
    </citation>
    <scope>NUCLEOTIDE SEQUENCE</scope>
    <source>
        <strain evidence="5">MRSA_S26</strain>
    </source>
</reference>
<dbReference type="EMBL" id="LFVP01000004">
    <property type="protein sequence ID" value="KSA80103.1"/>
    <property type="molecule type" value="Genomic_DNA"/>
</dbReference>
<organism evidence="4">
    <name type="scientific">Staphylococcus aureus</name>
    <dbReference type="NCBI Taxonomy" id="1280"/>
    <lineage>
        <taxon>Bacteria</taxon>
        <taxon>Bacillati</taxon>
        <taxon>Bacillota</taxon>
        <taxon>Bacilli</taxon>
        <taxon>Bacillales</taxon>
        <taxon>Staphylococcaceae</taxon>
        <taxon>Staphylococcus</taxon>
    </lineage>
</organism>
<accession>A0A2C9TV11</accession>
<reference evidence="2 6" key="4">
    <citation type="submission" date="2017-09" db="EMBL/GenBank/DDBJ databases">
        <title>A single nucleotide polymorphism in the Staphylococcus aureus virulence regulator SaeR abolishes pathogenesis.</title>
        <authorList>
            <person name="Copin R.J."/>
            <person name="Sause W."/>
            <person name="Shopsin B."/>
            <person name="Torres V.J."/>
        </authorList>
    </citation>
    <scope>NUCLEOTIDE SEQUENCE [LARGE SCALE GENOMIC DNA]</scope>
    <source>
        <strain evidence="6">Newman</strain>
        <strain evidence="2">Newman_D2C</strain>
    </source>
</reference>
<reference evidence="5" key="2">
    <citation type="submission" date="2015-06" db="EMBL/GenBank/DDBJ databases">
        <authorList>
            <person name="Diene S.M."/>
            <person name="Von Dach E."/>
            <person name="Fankhauser C."/>
            <person name="Schrenzel J."/>
            <person name="Harbarth S."/>
            <person name="Francois P."/>
        </authorList>
    </citation>
    <scope>NUCLEOTIDE SEQUENCE</scope>
    <source>
        <strain evidence="5">MRSA_S26</strain>
    </source>
</reference>
<name>A0A2C9TV11_STAAU</name>
<keyword evidence="1" id="KW-0472">Membrane</keyword>
<evidence type="ECO:0000313" key="4">
    <source>
        <dbReference type="EMBL" id="KMR57106.1"/>
    </source>
</evidence>
<dbReference type="Proteomes" id="UP000052129">
    <property type="component" value="Unassembled WGS sequence"/>
</dbReference>
<evidence type="ECO:0000313" key="2">
    <source>
        <dbReference type="EMBL" id="ATC72480.1"/>
    </source>
</evidence>
<evidence type="ECO:0000313" key="5">
    <source>
        <dbReference type="EMBL" id="KSA80103.1"/>
    </source>
</evidence>
<keyword evidence="1" id="KW-0812">Transmembrane</keyword>